<feature type="region of interest" description="Disordered" evidence="1">
    <location>
        <begin position="898"/>
        <end position="927"/>
    </location>
</feature>
<feature type="compositionally biased region" description="Basic residues" evidence="1">
    <location>
        <begin position="548"/>
        <end position="557"/>
    </location>
</feature>
<feature type="compositionally biased region" description="Polar residues" evidence="1">
    <location>
        <begin position="570"/>
        <end position="583"/>
    </location>
</feature>
<feature type="region of interest" description="Disordered" evidence="1">
    <location>
        <begin position="460"/>
        <end position="658"/>
    </location>
</feature>
<dbReference type="OrthoDB" id="73493at2759"/>
<evidence type="ECO:0000256" key="1">
    <source>
        <dbReference type="SAM" id="MobiDB-lite"/>
    </source>
</evidence>
<proteinExistence type="predicted"/>
<feature type="compositionally biased region" description="Low complexity" evidence="1">
    <location>
        <begin position="494"/>
        <end position="507"/>
    </location>
</feature>
<reference evidence="2 3" key="1">
    <citation type="journal article" date="2014" name="Genome Biol. Evol.">
        <title>The secreted proteins of Achlya hypogyna and Thraustotheca clavata identify the ancestral oomycete secretome and reveal gene acquisitions by horizontal gene transfer.</title>
        <authorList>
            <person name="Misner I."/>
            <person name="Blouin N."/>
            <person name="Leonard G."/>
            <person name="Richards T.A."/>
            <person name="Lane C.E."/>
        </authorList>
    </citation>
    <scope>NUCLEOTIDE SEQUENCE [LARGE SCALE GENOMIC DNA]</scope>
    <source>
        <strain evidence="2 3">ATCC 48635</strain>
    </source>
</reference>
<evidence type="ECO:0000313" key="3">
    <source>
        <dbReference type="Proteomes" id="UP000243579"/>
    </source>
</evidence>
<sequence length="1235" mass="135690">MSSSSRPQSFNRIKTIVDIRNAKNSLTDRLLAVTANNPEGSLAVQRQVSALKLKQSVMNVMLVQMMKSSSRHISVKPSIRQIALSVAKEVPTPPPEPTSPLEPTVTPVTKFTKERPAPHEPLPPEMNPLNFDEIARPQPKVVPVEHIHEPSLVTPKLIDAADHVDEIRQAVIRLVAEGEVVTALDPDSNVAYDHQGDLKFYTDDNLQKRLELRYHPLLCRMTRVFWLTMAKPDAQKMEFDDYQRLFLRIHKVLIELFDMTESKIMIADDWKRDVANHSDLEYEMFHLSLFELIDIWCDSLDADDYVNLLYLILNGITHHQSGSFRLRRLEDVAYIDVSEEANNLSSPLITNFLDSVEKAQNKKLKALREAEELKLLEASMKAAKVDDVPTAVESVVIVDNTADTTDIIANDDPLASQEMQARLFGNRSSIHDEPLAKTMHTKLKIVTPNQAGTLYHASHTESAGYDPHMDLSMSDASRRQTKRPAQTPRGGSGRLSTSSRSGSTSYRKASAALDRRPTSGGHTNPGDEPISEELGDGSLAETTERPRSKSSARHRLSTLKAGTKLLGRPNVSNSPLHESSSTDDTIEECVDDAFPEDGSTSEWSDELATARSTAGRGNAISQRPDADTQRVCVHDPSAMSTGDDEEEERASGGLDGWGTVGLTVGSDRNSAELSFDSTTDIHRRRSSGLKSPPLTTATDSESTLLLDTLAKGVAPSKQQSFTRDIDPAHFRPKDMLTATTDGSAFAVKSLGTIVRNGLLSRSPRYIGAAAEDGAHLDWSNLGIGGARILPINGKVHRLGGRPAAPAPTMEGFVIASQSLHPPRIHTAPDNARPSPRVQDRAPAAKFDHVVGASPIARVGSGRRNFISRGQHVAKKANEAASQLVHALASESFRMKPVQPKIPATSPTANTEGAKPSPLDVGPPPRSVKPTPPTLYKIGMKRALPGSPGDGLEPRGAGLTRPSRPTLVSAEPTPLTHLSDDAKKNEMLFRVTALGSPAAKPAFAVAADTNLQALVRQPTRGFHDVFKVTGLQARRLNSMKEVDPAHLFSVRQDAIRLVTEGIVEVDAEDAASYERQGDLAYYSEESLQQRLALRDDPLLRRLTRTFWSLTNTNFDATMNADGYSDIMIRVHKILNEYFDTASTLHMIEEDWVSDTQGSNALSYEAFHLSMYELVGTSQVGIWRELDNFDADLWCDSVKYVSLLYLLLTGITNVENQHLFFKEIQGGGFTLRSHCIE</sequence>
<feature type="region of interest" description="Disordered" evidence="1">
    <location>
        <begin position="676"/>
        <end position="697"/>
    </location>
</feature>
<feature type="region of interest" description="Disordered" evidence="1">
    <location>
        <begin position="939"/>
        <end position="977"/>
    </location>
</feature>
<dbReference type="Proteomes" id="UP000243579">
    <property type="component" value="Unassembled WGS sequence"/>
</dbReference>
<dbReference type="EMBL" id="JNBR01000435">
    <property type="protein sequence ID" value="OQR92928.1"/>
    <property type="molecule type" value="Genomic_DNA"/>
</dbReference>
<feature type="compositionally biased region" description="Acidic residues" evidence="1">
    <location>
        <begin position="584"/>
        <end position="595"/>
    </location>
</feature>
<dbReference type="STRING" id="1202772.A0A1V9Z4J1"/>
<organism evidence="2 3">
    <name type="scientific">Achlya hypogyna</name>
    <name type="common">Oomycete</name>
    <name type="synonym">Protoachlya hypogyna</name>
    <dbReference type="NCBI Taxonomy" id="1202772"/>
    <lineage>
        <taxon>Eukaryota</taxon>
        <taxon>Sar</taxon>
        <taxon>Stramenopiles</taxon>
        <taxon>Oomycota</taxon>
        <taxon>Saprolegniomycetes</taxon>
        <taxon>Saprolegniales</taxon>
        <taxon>Achlyaceae</taxon>
        <taxon>Achlya</taxon>
    </lineage>
</organism>
<accession>A0A1V9Z4J1</accession>
<evidence type="ECO:0000313" key="2">
    <source>
        <dbReference type="EMBL" id="OQR92928.1"/>
    </source>
</evidence>
<protein>
    <submittedName>
        <fullName evidence="2">Uncharacterized protein</fullName>
    </submittedName>
</protein>
<gene>
    <name evidence="2" type="ORF">ACHHYP_03098</name>
</gene>
<comment type="caution">
    <text evidence="2">The sequence shown here is derived from an EMBL/GenBank/DDBJ whole genome shotgun (WGS) entry which is preliminary data.</text>
</comment>
<dbReference type="AlphaFoldDB" id="A0A1V9Z4J1"/>
<name>A0A1V9Z4J1_ACHHY</name>
<keyword evidence="3" id="KW-1185">Reference proteome</keyword>